<dbReference type="EMBL" id="JACGCM010000669">
    <property type="protein sequence ID" value="KAF6169310.1"/>
    <property type="molecule type" value="Genomic_DNA"/>
</dbReference>
<feature type="non-terminal residue" evidence="1">
    <location>
        <position position="1"/>
    </location>
</feature>
<feature type="non-terminal residue" evidence="1">
    <location>
        <position position="177"/>
    </location>
</feature>
<comment type="caution">
    <text evidence="1">The sequence shown here is derived from an EMBL/GenBank/DDBJ whole genome shotgun (WGS) entry which is preliminary data.</text>
</comment>
<protein>
    <submittedName>
        <fullName evidence="1">Uncharacterized protein</fullName>
    </submittedName>
</protein>
<sequence length="177" mass="20557">SYRSIIGTSNSIKQNTFYKVGYWFNQSNLHSTFNISHYWDLHHSSSNIHALRGSFIESIKSIWQRRHSAMPYSIHIPSRSLRSTYNRGLPYNSSNILALRRSLIESTNSMWQRCHSAMPYLIHLCNIQYMSHHGRSARPVIGICIIAHQIYTLSEGRLLSQSIRSSRDAIQLCNIQY</sequence>
<gene>
    <name evidence="1" type="ORF">GIB67_013740</name>
</gene>
<evidence type="ECO:0000313" key="1">
    <source>
        <dbReference type="EMBL" id="KAF6169310.1"/>
    </source>
</evidence>
<evidence type="ECO:0000313" key="2">
    <source>
        <dbReference type="Proteomes" id="UP000541444"/>
    </source>
</evidence>
<dbReference type="Proteomes" id="UP000541444">
    <property type="component" value="Unassembled WGS sequence"/>
</dbReference>
<proteinExistence type="predicted"/>
<keyword evidence="2" id="KW-1185">Reference proteome</keyword>
<organism evidence="1 2">
    <name type="scientific">Kingdonia uniflora</name>
    <dbReference type="NCBI Taxonomy" id="39325"/>
    <lineage>
        <taxon>Eukaryota</taxon>
        <taxon>Viridiplantae</taxon>
        <taxon>Streptophyta</taxon>
        <taxon>Embryophyta</taxon>
        <taxon>Tracheophyta</taxon>
        <taxon>Spermatophyta</taxon>
        <taxon>Magnoliopsida</taxon>
        <taxon>Ranunculales</taxon>
        <taxon>Circaeasteraceae</taxon>
        <taxon>Kingdonia</taxon>
    </lineage>
</organism>
<dbReference type="AlphaFoldDB" id="A0A7J7NQI4"/>
<accession>A0A7J7NQI4</accession>
<name>A0A7J7NQI4_9MAGN</name>
<reference evidence="1 2" key="1">
    <citation type="journal article" date="2020" name="IScience">
        <title>Genome Sequencing of the Endangered Kingdonia uniflora (Circaeasteraceae, Ranunculales) Reveals Potential Mechanisms of Evolutionary Specialization.</title>
        <authorList>
            <person name="Sun Y."/>
            <person name="Deng T."/>
            <person name="Zhang A."/>
            <person name="Moore M.J."/>
            <person name="Landis J.B."/>
            <person name="Lin N."/>
            <person name="Zhang H."/>
            <person name="Zhang X."/>
            <person name="Huang J."/>
            <person name="Zhang X."/>
            <person name="Sun H."/>
            <person name="Wang H."/>
        </authorList>
    </citation>
    <scope>NUCLEOTIDE SEQUENCE [LARGE SCALE GENOMIC DNA]</scope>
    <source>
        <strain evidence="1">TB1705</strain>
        <tissue evidence="1">Leaf</tissue>
    </source>
</reference>